<dbReference type="Gene3D" id="3.40.50.140">
    <property type="match status" value="1"/>
</dbReference>
<evidence type="ECO:0000259" key="10">
    <source>
        <dbReference type="PROSITE" id="PS52039"/>
    </source>
</evidence>
<dbReference type="PROSITE" id="PS52039">
    <property type="entry name" value="TOPO_IA_2"/>
    <property type="match status" value="1"/>
</dbReference>
<feature type="site" description="Interaction with DNA" evidence="8">
    <location>
        <position position="154"/>
    </location>
</feature>
<comment type="caution">
    <text evidence="8">Lacks conserved residue(s) required for the propagation of feature annotation.</text>
</comment>
<dbReference type="InterPro" id="IPR013824">
    <property type="entry name" value="Topo_IA_cen_sub1"/>
</dbReference>
<evidence type="ECO:0000256" key="4">
    <source>
        <dbReference type="ARBA" id="ARBA00022842"/>
    </source>
</evidence>
<dbReference type="InterPro" id="IPR025589">
    <property type="entry name" value="Toprim_C_rpt"/>
</dbReference>
<dbReference type="InterPro" id="IPR003601">
    <property type="entry name" value="Topo_IA_2"/>
</dbReference>
<dbReference type="SMART" id="SM00437">
    <property type="entry name" value="TOP1Ac"/>
    <property type="match status" value="1"/>
</dbReference>
<dbReference type="Gene3D" id="2.70.20.10">
    <property type="entry name" value="Topoisomerase I, domain 3"/>
    <property type="match status" value="1"/>
</dbReference>
<evidence type="ECO:0000313" key="12">
    <source>
        <dbReference type="Proteomes" id="UP000198559"/>
    </source>
</evidence>
<comment type="function">
    <text evidence="8">Releases the supercoiling and torsional tension of DNA, which is introduced during the DNA replication and transcription, by transiently cleaving and rejoining one strand of the DNA duplex. Introduces a single-strand break via transesterification at a target site in duplex DNA. The scissile phosphodiester is attacked by the catalytic tyrosine of the enzyme, resulting in the formation of a DNA-(5'-phosphotyrosyl)-enzyme intermediate and the expulsion of a 3'-OH DNA strand. The free DNA strand then undergoes passage around the unbroken strand, thus removing DNA supercoils. Finally, in the religation step, the DNA 3'-OH attacks the covalent intermediate to expel the active-site tyrosine and restore the DNA phosphodiester backbone.</text>
</comment>
<feature type="domain" description="Toprim" evidence="9">
    <location>
        <begin position="3"/>
        <end position="113"/>
    </location>
</feature>
<reference evidence="12" key="1">
    <citation type="submission" date="2016-06" db="EMBL/GenBank/DDBJ databases">
        <authorList>
            <person name="Petersen J."/>
            <person name="Sayavedra L."/>
        </authorList>
    </citation>
    <scope>NUCLEOTIDE SEQUENCE [LARGE SCALE GENOMIC DNA]</scope>
    <source>
        <strain evidence="12">BazSymB</strain>
    </source>
</reference>
<dbReference type="PROSITE" id="PS50880">
    <property type="entry name" value="TOPRIM"/>
    <property type="match status" value="1"/>
</dbReference>
<dbReference type="PANTHER" id="PTHR42785:SF1">
    <property type="entry name" value="DNA TOPOISOMERASE"/>
    <property type="match status" value="1"/>
</dbReference>
<dbReference type="GO" id="GO:0006265">
    <property type="term" value="P:DNA topological change"/>
    <property type="evidence" value="ECO:0007669"/>
    <property type="project" value="UniProtKB-UniRule"/>
</dbReference>
<evidence type="ECO:0000256" key="5">
    <source>
        <dbReference type="ARBA" id="ARBA00023029"/>
    </source>
</evidence>
<proteinExistence type="inferred from homology"/>
<feature type="domain" description="Topo IA-type catalytic" evidence="10">
    <location>
        <begin position="128"/>
        <end position="567"/>
    </location>
</feature>
<keyword evidence="4" id="KW-0460">Magnesium</keyword>
<feature type="site" description="Interaction with DNA" evidence="8">
    <location>
        <position position="142"/>
    </location>
</feature>
<dbReference type="STRING" id="235205.BAZSYMB_SCAFFOLD00025_0"/>
<dbReference type="Pfam" id="PF13368">
    <property type="entry name" value="Toprim_C_rpt"/>
    <property type="match status" value="3"/>
</dbReference>
<feature type="site" description="Interaction with DNA" evidence="8">
    <location>
        <position position="468"/>
    </location>
</feature>
<dbReference type="EMBL" id="CVUD02000059">
    <property type="protein sequence ID" value="SEH63778.1"/>
    <property type="molecule type" value="Genomic_DNA"/>
</dbReference>
<feature type="site" description="Interaction with DNA" evidence="8">
    <location>
        <position position="285"/>
    </location>
</feature>
<dbReference type="AlphaFoldDB" id="A0A1H6JNW1"/>
<dbReference type="SMART" id="SM00493">
    <property type="entry name" value="TOPRIM"/>
    <property type="match status" value="1"/>
</dbReference>
<keyword evidence="6 8" id="KW-0238">DNA-binding</keyword>
<evidence type="ECO:0000256" key="8">
    <source>
        <dbReference type="HAMAP-Rule" id="MF_00952"/>
    </source>
</evidence>
<dbReference type="InterPro" id="IPR003602">
    <property type="entry name" value="Topo_IA_DNA-bd_dom"/>
</dbReference>
<protein>
    <recommendedName>
        <fullName evidence="8">DNA topoisomerase 1</fullName>
        <ecNumber evidence="8">5.6.2.1</ecNumber>
    </recommendedName>
    <alternativeName>
        <fullName evidence="8">DNA topoisomerase I</fullName>
    </alternativeName>
</protein>
<dbReference type="CDD" id="cd03363">
    <property type="entry name" value="TOPRIM_TopoIA_TopoI"/>
    <property type="match status" value="1"/>
</dbReference>
<keyword evidence="3" id="KW-0479">Metal-binding</keyword>
<dbReference type="InterPro" id="IPR005733">
    <property type="entry name" value="TopoI_bac-type"/>
</dbReference>
<dbReference type="Pfam" id="PF01131">
    <property type="entry name" value="Topoisom_bac"/>
    <property type="match status" value="1"/>
</dbReference>
<dbReference type="InterPro" id="IPR013825">
    <property type="entry name" value="Topo_IA_cen_sub2"/>
</dbReference>
<organism evidence="11 12">
    <name type="scientific">Bathymodiolus azoricus thioautotrophic gill symbiont</name>
    <dbReference type="NCBI Taxonomy" id="235205"/>
    <lineage>
        <taxon>Bacteria</taxon>
        <taxon>Pseudomonadati</taxon>
        <taxon>Pseudomonadota</taxon>
        <taxon>Gammaproteobacteria</taxon>
        <taxon>sulfur-oxidizing symbionts</taxon>
    </lineage>
</organism>
<dbReference type="InterPro" id="IPR013497">
    <property type="entry name" value="Topo_IA_cen"/>
</dbReference>
<dbReference type="PANTHER" id="PTHR42785">
    <property type="entry name" value="DNA TOPOISOMERASE, TYPE IA, CORE"/>
    <property type="match status" value="1"/>
</dbReference>
<comment type="subunit">
    <text evidence="8">Monomer.</text>
</comment>
<evidence type="ECO:0000256" key="2">
    <source>
        <dbReference type="ARBA" id="ARBA00009446"/>
    </source>
</evidence>
<dbReference type="CDD" id="cd00186">
    <property type="entry name" value="TOP1Ac"/>
    <property type="match status" value="1"/>
</dbReference>
<dbReference type="Gene3D" id="1.10.460.10">
    <property type="entry name" value="Topoisomerase I, domain 2"/>
    <property type="match status" value="2"/>
</dbReference>
<dbReference type="GO" id="GO:0003677">
    <property type="term" value="F:DNA binding"/>
    <property type="evidence" value="ECO:0007669"/>
    <property type="project" value="UniProtKB-KW"/>
</dbReference>
<dbReference type="InterPro" id="IPR000380">
    <property type="entry name" value="Topo_IA"/>
</dbReference>
<name>A0A1H6JNW1_9GAMM</name>
<evidence type="ECO:0000256" key="6">
    <source>
        <dbReference type="ARBA" id="ARBA00023125"/>
    </source>
</evidence>
<feature type="site" description="Interaction with DNA" evidence="8">
    <location>
        <position position="139"/>
    </location>
</feature>
<feature type="active site" description="O-(5'-phospho-DNA)-tyrosine intermediate" evidence="8">
    <location>
        <position position="283"/>
    </location>
</feature>
<dbReference type="InterPro" id="IPR013826">
    <property type="entry name" value="Topo_IA_cen_sub3"/>
</dbReference>
<dbReference type="HAMAP" id="MF_00952">
    <property type="entry name" value="Topoisom_1_prok"/>
    <property type="match status" value="1"/>
</dbReference>
<keyword evidence="5 8" id="KW-0799">Topoisomerase</keyword>
<feature type="site" description="Interaction with DNA" evidence="8">
    <location>
        <position position="138"/>
    </location>
</feature>
<dbReference type="GO" id="GO:0003917">
    <property type="term" value="F:DNA topoisomerase type I (single strand cut, ATP-independent) activity"/>
    <property type="evidence" value="ECO:0007669"/>
    <property type="project" value="UniProtKB-UniRule"/>
</dbReference>
<accession>A0A1H6JNW1</accession>
<dbReference type="NCBIfam" id="TIGR01051">
    <property type="entry name" value="topA_bact"/>
    <property type="match status" value="1"/>
</dbReference>
<dbReference type="SMART" id="SM00436">
    <property type="entry name" value="TOP1Bc"/>
    <property type="match status" value="1"/>
</dbReference>
<dbReference type="InterPro" id="IPR034149">
    <property type="entry name" value="TOPRIM_TopoI"/>
</dbReference>
<evidence type="ECO:0000256" key="7">
    <source>
        <dbReference type="ARBA" id="ARBA00023235"/>
    </source>
</evidence>
<dbReference type="Proteomes" id="UP000198559">
    <property type="component" value="Unassembled WGS sequence"/>
</dbReference>
<feature type="site" description="Interaction with DNA" evidence="8">
    <location>
        <position position="33"/>
    </location>
</feature>
<comment type="catalytic activity">
    <reaction evidence="1 8">
        <text>ATP-independent breakage of single-stranded DNA, followed by passage and rejoining.</text>
        <dbReference type="EC" id="5.6.2.1"/>
    </reaction>
</comment>
<dbReference type="SUPFAM" id="SSF56712">
    <property type="entry name" value="Prokaryotic type I DNA topoisomerase"/>
    <property type="match status" value="1"/>
</dbReference>
<feature type="region of interest" description="Interaction with DNA" evidence="8">
    <location>
        <begin position="162"/>
        <end position="167"/>
    </location>
</feature>
<dbReference type="Pfam" id="PF01751">
    <property type="entry name" value="Toprim"/>
    <property type="match status" value="1"/>
</dbReference>
<dbReference type="PRINTS" id="PR00417">
    <property type="entry name" value="PRTPISMRASEI"/>
</dbReference>
<dbReference type="GO" id="GO:0046872">
    <property type="term" value="F:metal ion binding"/>
    <property type="evidence" value="ECO:0007669"/>
    <property type="project" value="UniProtKB-KW"/>
</dbReference>
<dbReference type="InterPro" id="IPR023405">
    <property type="entry name" value="Topo_IA_core_domain"/>
</dbReference>
<evidence type="ECO:0000313" key="11">
    <source>
        <dbReference type="EMBL" id="SEH63778.1"/>
    </source>
</evidence>
<gene>
    <name evidence="8" type="primary">topA</name>
    <name evidence="11" type="ORF">BAZSYMB_SCAFFOLD00025_0</name>
</gene>
<sequence length="793" mass="89374">MAKNLVIVESPAKAKTIEKFLGKDYTVKSSIGHIRDMPKKGMGIDIENNFKPTYEVTADKKKVVTQLRKDVKAADKIYLATDEDREGEAIAWHLLEALNLPKDTPRIVFHEITKGAITRAITEPRIVDYNLVDAQQARRIIDRLVGFEISPVLWRKISGARSAGRVQSPVVRLVVEREREIIDHTCENTYKVKADLVNDAGELIEVKLSADFNKKDEALAFATALLDAKLSVASIEKKPSKRTPKPPFITSTLQQEASQKLGFSVKQTMTLAQGLYREGAITYMRTDSFTLSETAIEAAGKVIEKEFGRDYHQERRFKTKDASAQEAHESIRPTDLTKSEIFGLEGQAAKLYTLIYKRTLACQMSDAQLQKTQIKINISNRSENFIANGEILIFPGFLSVYDYLSSDDKLLPNLNKGDALSIANFSARESFSRAKPRYTEASLVKKIEEMGIGRPSTFATMVSTVQDRGYVSKETREGVEREYHKIEIIDGAISESTPVERTGAEKNKLFPTSVAYLLNDFLVKYFSEIVDYQFTAKLESDFDTIATQNVPWQGVVKNFYQPFHQKVEDAADISREETHGMRELGTDPKSGKPVSVRFGRYGAFAQIGHKDDEEKPIFASLRGSLDIETIKLEEALELFNMPRTVGETDDFGIIKANYGRFGPYIQYGKKYVSLKEITPEEVTLDEALILIKVKEKFDAERIIKTFNDSDIQVLNGRFGPYIWNGKKKGKGQKNITIKKVFGDKIPADLTLEECKKAVSGKLKPKAKPKKGKRWLENRLKFKTTAPSLIYAKV</sequence>
<dbReference type="Gene3D" id="1.10.290.10">
    <property type="entry name" value="Topoisomerase I, domain 4"/>
    <property type="match status" value="1"/>
</dbReference>
<keyword evidence="7 8" id="KW-0413">Isomerase</keyword>
<evidence type="ECO:0000259" key="9">
    <source>
        <dbReference type="PROSITE" id="PS50880"/>
    </source>
</evidence>
<evidence type="ECO:0000256" key="1">
    <source>
        <dbReference type="ARBA" id="ARBA00000213"/>
    </source>
</evidence>
<dbReference type="InterPro" id="IPR006171">
    <property type="entry name" value="TOPRIM_dom"/>
</dbReference>
<evidence type="ECO:0000256" key="3">
    <source>
        <dbReference type="ARBA" id="ARBA00022723"/>
    </source>
</evidence>
<dbReference type="InterPro" id="IPR028612">
    <property type="entry name" value="Topoisom_1_IA"/>
</dbReference>
<dbReference type="EC" id="5.6.2.1" evidence="8"/>
<comment type="similarity">
    <text evidence="2 8">Belongs to the type IA topoisomerase family.</text>
</comment>